<reference evidence="2" key="2">
    <citation type="submission" date="2014-06" db="EMBL/GenBank/DDBJ databases">
        <authorList>
            <person name="Genoscope - CEA"/>
        </authorList>
    </citation>
    <scope>NUCLEOTIDE SEQUENCE</scope>
</reference>
<reference evidence="1" key="3">
    <citation type="submission" date="2021-01" db="EMBL/GenBank/DDBJ databases">
        <authorList>
            <consortium name="Genoscope - CEA"/>
            <person name="William W."/>
        </authorList>
    </citation>
    <scope>NUCLEOTIDE SEQUENCE</scope>
</reference>
<dbReference type="EMBL" id="HG994365">
    <property type="protein sequence ID" value="CAF2079411.1"/>
    <property type="molecule type" value="Genomic_DNA"/>
</dbReference>
<dbReference type="PANTHER" id="PTHR35499:SF1">
    <property type="entry name" value="DUF3741 DOMAIN-CONTAINING PROTEIN"/>
    <property type="match status" value="1"/>
</dbReference>
<dbReference type="STRING" id="3708.A0A078JT39"/>
<evidence type="ECO:0000313" key="2">
    <source>
        <dbReference type="EMBL" id="CDY68771.1"/>
    </source>
</evidence>
<evidence type="ECO:0000313" key="3">
    <source>
        <dbReference type="Proteomes" id="UP000028999"/>
    </source>
</evidence>
<dbReference type="PaxDb" id="3708-A0A078JT39"/>
<accession>A0A078JT39</accession>
<dbReference type="PANTHER" id="PTHR35499">
    <property type="entry name" value="OS05G0128300 PROTEIN"/>
    <property type="match status" value="1"/>
</dbReference>
<dbReference type="AlphaFoldDB" id="A0A078JT39"/>
<organism evidence="2 3">
    <name type="scientific">Brassica napus</name>
    <name type="common">Rape</name>
    <dbReference type="NCBI Taxonomy" id="3708"/>
    <lineage>
        <taxon>Eukaryota</taxon>
        <taxon>Viridiplantae</taxon>
        <taxon>Streptophyta</taxon>
        <taxon>Embryophyta</taxon>
        <taxon>Tracheophyta</taxon>
        <taxon>Spermatophyta</taxon>
        <taxon>Magnoliopsida</taxon>
        <taxon>eudicotyledons</taxon>
        <taxon>Gunneridae</taxon>
        <taxon>Pentapetalae</taxon>
        <taxon>rosids</taxon>
        <taxon>malvids</taxon>
        <taxon>Brassicales</taxon>
        <taxon>Brassicaceae</taxon>
        <taxon>Brassiceae</taxon>
        <taxon>Brassica</taxon>
    </lineage>
</organism>
<proteinExistence type="predicted"/>
<keyword evidence="3" id="KW-1185">Reference proteome</keyword>
<reference evidence="2 3" key="1">
    <citation type="journal article" date="2014" name="Science">
        <title>Plant genetics. Early allopolyploid evolution in the post-Neolithic Brassica napus oilseed genome.</title>
        <authorList>
            <person name="Chalhoub B."/>
            <person name="Denoeud F."/>
            <person name="Liu S."/>
            <person name="Parkin I.A."/>
            <person name="Tang H."/>
            <person name="Wang X."/>
            <person name="Chiquet J."/>
            <person name="Belcram H."/>
            <person name="Tong C."/>
            <person name="Samans B."/>
            <person name="Correa M."/>
            <person name="Da Silva C."/>
            <person name="Just J."/>
            <person name="Falentin C."/>
            <person name="Koh C.S."/>
            <person name="Le Clainche I."/>
            <person name="Bernard M."/>
            <person name="Bento P."/>
            <person name="Noel B."/>
            <person name="Labadie K."/>
            <person name="Alberti A."/>
            <person name="Charles M."/>
            <person name="Arnaud D."/>
            <person name="Guo H."/>
            <person name="Daviaud C."/>
            <person name="Alamery S."/>
            <person name="Jabbari K."/>
            <person name="Zhao M."/>
            <person name="Edger P.P."/>
            <person name="Chelaifa H."/>
            <person name="Tack D."/>
            <person name="Lassalle G."/>
            <person name="Mestiri I."/>
            <person name="Schnel N."/>
            <person name="Le Paslier M.C."/>
            <person name="Fan G."/>
            <person name="Renault V."/>
            <person name="Bayer P.E."/>
            <person name="Golicz A.A."/>
            <person name="Manoli S."/>
            <person name="Lee T.H."/>
            <person name="Thi V.H."/>
            <person name="Chalabi S."/>
            <person name="Hu Q."/>
            <person name="Fan C."/>
            <person name="Tollenaere R."/>
            <person name="Lu Y."/>
            <person name="Battail C."/>
            <person name="Shen J."/>
            <person name="Sidebottom C.H."/>
            <person name="Wang X."/>
            <person name="Canaguier A."/>
            <person name="Chauveau A."/>
            <person name="Berard A."/>
            <person name="Deniot G."/>
            <person name="Guan M."/>
            <person name="Liu Z."/>
            <person name="Sun F."/>
            <person name="Lim Y.P."/>
            <person name="Lyons E."/>
            <person name="Town C.D."/>
            <person name="Bancroft I."/>
            <person name="Wang X."/>
            <person name="Meng J."/>
            <person name="Ma J."/>
            <person name="Pires J.C."/>
            <person name="King G.J."/>
            <person name="Brunel D."/>
            <person name="Delourme R."/>
            <person name="Renard M."/>
            <person name="Aury J.M."/>
            <person name="Adams K.L."/>
            <person name="Batley J."/>
            <person name="Snowdon R.J."/>
            <person name="Tost J."/>
            <person name="Edwards D."/>
            <person name="Zhou Y."/>
            <person name="Hua W."/>
            <person name="Sharpe A.G."/>
            <person name="Paterson A.H."/>
            <person name="Guan C."/>
            <person name="Wincker P."/>
        </authorList>
    </citation>
    <scope>NUCLEOTIDE SEQUENCE [LARGE SCALE GENOMIC DNA]</scope>
    <source>
        <strain evidence="3">cv. Darmor-bzh</strain>
    </source>
</reference>
<dbReference type="Gramene" id="CDY68771">
    <property type="protein sequence ID" value="CDY68771"/>
    <property type="gene ID" value="GSBRNA2T00077614001"/>
</dbReference>
<dbReference type="Proteomes" id="UP000028999">
    <property type="component" value="Unassembled WGS sequence"/>
</dbReference>
<evidence type="ECO:0000313" key="1">
    <source>
        <dbReference type="EMBL" id="CAF2079411.1"/>
    </source>
</evidence>
<protein>
    <submittedName>
        <fullName evidence="1">(rape) hypothetical protein</fullName>
    </submittedName>
    <submittedName>
        <fullName evidence="2">BnaCnng60430D protein</fullName>
    </submittedName>
</protein>
<dbReference type="Proteomes" id="UP001295469">
    <property type="component" value="Chromosome C01"/>
</dbReference>
<dbReference type="EMBL" id="LK037933">
    <property type="protein sequence ID" value="CDY68771.1"/>
    <property type="molecule type" value="Genomic_DNA"/>
</dbReference>
<gene>
    <name evidence="2" type="primary">BnaCnng60430D</name>
    <name evidence="1" type="ORF">DARMORV10_C01P52290.1</name>
    <name evidence="2" type="ORF">GSBRNA2T00077614001</name>
</gene>
<sequence length="87" mass="10185">MGLESLPVTNKTRVFSRSRSVNSGDYVKGDDDEIQGKHRRVKSTMEYVELEDDTFFILSFEKDENNNVLGELKQPARRKYKKRREAT</sequence>
<name>A0A078JT39_BRANA</name>